<dbReference type="Gene3D" id="3.40.50.1820">
    <property type="entry name" value="alpha/beta hydrolase"/>
    <property type="match status" value="1"/>
</dbReference>
<keyword evidence="6" id="KW-0496">Mitochondrion</keyword>
<evidence type="ECO:0000256" key="7">
    <source>
        <dbReference type="ARBA" id="ARBA00023136"/>
    </source>
</evidence>
<comment type="similarity">
    <text evidence="4">Belongs to the putative lipase ROG1 family.</text>
</comment>
<keyword evidence="7" id="KW-0472">Membrane</keyword>
<evidence type="ECO:0000256" key="6">
    <source>
        <dbReference type="ARBA" id="ARBA00023128"/>
    </source>
</evidence>
<keyword evidence="9" id="KW-0378">Hydrolase</keyword>
<accession>A0AA40A3S7</accession>
<gene>
    <name evidence="9" type="ORF">B0H67DRAFT_648715</name>
</gene>
<name>A0AA40A3S7_9PEZI</name>
<dbReference type="Proteomes" id="UP001172102">
    <property type="component" value="Unassembled WGS sequence"/>
</dbReference>
<organism evidence="9 10">
    <name type="scientific">Lasiosphaeris hirsuta</name>
    <dbReference type="NCBI Taxonomy" id="260670"/>
    <lineage>
        <taxon>Eukaryota</taxon>
        <taxon>Fungi</taxon>
        <taxon>Dikarya</taxon>
        <taxon>Ascomycota</taxon>
        <taxon>Pezizomycotina</taxon>
        <taxon>Sordariomycetes</taxon>
        <taxon>Sordariomycetidae</taxon>
        <taxon>Sordariales</taxon>
        <taxon>Lasiosphaeriaceae</taxon>
        <taxon>Lasiosphaeris</taxon>
    </lineage>
</organism>
<feature type="domain" description="DUF676" evidence="8">
    <location>
        <begin position="23"/>
        <end position="153"/>
    </location>
</feature>
<dbReference type="PANTHER" id="PTHR48182:SF2">
    <property type="entry name" value="PROTEIN SERAC1"/>
    <property type="match status" value="1"/>
</dbReference>
<evidence type="ECO:0000256" key="3">
    <source>
        <dbReference type="ARBA" id="ARBA00004370"/>
    </source>
</evidence>
<comment type="subcellular location">
    <subcellularLocation>
        <location evidence="2">Endoplasmic reticulum</location>
    </subcellularLocation>
    <subcellularLocation>
        <location evidence="3">Membrane</location>
    </subcellularLocation>
    <subcellularLocation>
        <location evidence="1">Mitochondrion</location>
    </subcellularLocation>
</comment>
<dbReference type="GO" id="GO:0005739">
    <property type="term" value="C:mitochondrion"/>
    <property type="evidence" value="ECO:0007669"/>
    <property type="project" value="UniProtKB-SubCell"/>
</dbReference>
<dbReference type="AlphaFoldDB" id="A0AA40A3S7"/>
<evidence type="ECO:0000259" key="8">
    <source>
        <dbReference type="Pfam" id="PF05057"/>
    </source>
</evidence>
<dbReference type="EMBL" id="JAUKUA010000006">
    <property type="protein sequence ID" value="KAK0708684.1"/>
    <property type="molecule type" value="Genomic_DNA"/>
</dbReference>
<evidence type="ECO:0000313" key="9">
    <source>
        <dbReference type="EMBL" id="KAK0708684.1"/>
    </source>
</evidence>
<dbReference type="InterPro" id="IPR052374">
    <property type="entry name" value="SERAC1"/>
</dbReference>
<evidence type="ECO:0000256" key="4">
    <source>
        <dbReference type="ARBA" id="ARBA00007920"/>
    </source>
</evidence>
<dbReference type="InterPro" id="IPR007751">
    <property type="entry name" value="DUF676_lipase-like"/>
</dbReference>
<evidence type="ECO:0000256" key="1">
    <source>
        <dbReference type="ARBA" id="ARBA00004173"/>
    </source>
</evidence>
<proteinExistence type="inferred from homology"/>
<comment type="caution">
    <text evidence="9">The sequence shown here is derived from an EMBL/GenBank/DDBJ whole genome shotgun (WGS) entry which is preliminary data.</text>
</comment>
<reference evidence="9" key="1">
    <citation type="submission" date="2023-06" db="EMBL/GenBank/DDBJ databases">
        <title>Genome-scale phylogeny and comparative genomics of the fungal order Sordariales.</title>
        <authorList>
            <consortium name="Lawrence Berkeley National Laboratory"/>
            <person name="Hensen N."/>
            <person name="Bonometti L."/>
            <person name="Westerberg I."/>
            <person name="Brannstrom I.O."/>
            <person name="Guillou S."/>
            <person name="Cros-Aarteil S."/>
            <person name="Calhoun S."/>
            <person name="Haridas S."/>
            <person name="Kuo A."/>
            <person name="Mondo S."/>
            <person name="Pangilinan J."/>
            <person name="Riley R."/>
            <person name="Labutti K."/>
            <person name="Andreopoulos B."/>
            <person name="Lipzen A."/>
            <person name="Chen C."/>
            <person name="Yanf M."/>
            <person name="Daum C."/>
            <person name="Ng V."/>
            <person name="Clum A."/>
            <person name="Steindorff A."/>
            <person name="Ohm R."/>
            <person name="Martin F."/>
            <person name="Silar P."/>
            <person name="Natvig D."/>
            <person name="Lalanne C."/>
            <person name="Gautier V."/>
            <person name="Ament-Velasquez S.L."/>
            <person name="Kruys A."/>
            <person name="Hutchinson M.I."/>
            <person name="Powell A.J."/>
            <person name="Barry K."/>
            <person name="Miller A.N."/>
            <person name="Grigoriev I.V."/>
            <person name="Debuchy R."/>
            <person name="Gladieux P."/>
            <person name="Thoren M.H."/>
            <person name="Johannesson H."/>
        </authorList>
    </citation>
    <scope>NUCLEOTIDE SEQUENCE</scope>
    <source>
        <strain evidence="9">SMH4607-1</strain>
    </source>
</reference>
<dbReference type="Pfam" id="PF05057">
    <property type="entry name" value="DUF676"/>
    <property type="match status" value="1"/>
</dbReference>
<dbReference type="GO" id="GO:0016020">
    <property type="term" value="C:membrane"/>
    <property type="evidence" value="ECO:0007669"/>
    <property type="project" value="UniProtKB-SubCell"/>
</dbReference>
<dbReference type="GO" id="GO:0005783">
    <property type="term" value="C:endoplasmic reticulum"/>
    <property type="evidence" value="ECO:0007669"/>
    <property type="project" value="UniProtKB-SubCell"/>
</dbReference>
<evidence type="ECO:0000313" key="10">
    <source>
        <dbReference type="Proteomes" id="UP001172102"/>
    </source>
</evidence>
<keyword evidence="5" id="KW-0256">Endoplasmic reticulum</keyword>
<dbReference type="InterPro" id="IPR029058">
    <property type="entry name" value="AB_hydrolase_fold"/>
</dbReference>
<protein>
    <submittedName>
        <fullName evidence="9">Alpha/Beta hydrolase protein</fullName>
    </submittedName>
</protein>
<dbReference type="PANTHER" id="PTHR48182">
    <property type="entry name" value="PROTEIN SERAC1"/>
    <property type="match status" value="1"/>
</dbReference>
<dbReference type="GO" id="GO:0016787">
    <property type="term" value="F:hydrolase activity"/>
    <property type="evidence" value="ECO:0007669"/>
    <property type="project" value="UniProtKB-KW"/>
</dbReference>
<evidence type="ECO:0000256" key="5">
    <source>
        <dbReference type="ARBA" id="ARBA00022824"/>
    </source>
</evidence>
<keyword evidence="10" id="KW-1185">Reference proteome</keyword>
<dbReference type="SUPFAM" id="SSF53474">
    <property type="entry name" value="alpha/beta-Hydrolases"/>
    <property type="match status" value="1"/>
</dbReference>
<evidence type="ECO:0000256" key="2">
    <source>
        <dbReference type="ARBA" id="ARBA00004240"/>
    </source>
</evidence>
<sequence>MADEGGELRTLQLPTDGYQTVDIVAVHGLNGHYMNSWTAKSKTGKTTMWLKDLLPEKLPGAHIMTFEYDATAAAGASPHGVRENAVKLIRALRDKREDNKDQRRPIVFVGHSLGGIVIKQALRASTNDKSHADVKEISECTKGIVFFGTPHRGSDDAKWATLITGIISTTIGRPPSEFLQTLQTNSEGLMKISEDFRPIAKNYAIASFYEEHVHRVLGHLIVEKTSAVMGLPHEETMMLGGTHSSMCKFARNDKRFDPVWRAIRRAAKGRDRM</sequence>